<evidence type="ECO:0000256" key="2">
    <source>
        <dbReference type="ARBA" id="ARBA00022475"/>
    </source>
</evidence>
<dbReference type="InterPro" id="IPR032816">
    <property type="entry name" value="VTT_dom"/>
</dbReference>
<dbReference type="eggNOG" id="KOG3140">
    <property type="taxonomic scope" value="Eukaryota"/>
</dbReference>
<evidence type="ECO:0000256" key="1">
    <source>
        <dbReference type="ARBA" id="ARBA00004651"/>
    </source>
</evidence>
<dbReference type="STRING" id="41875.K8F4D4"/>
<dbReference type="Proteomes" id="UP000198341">
    <property type="component" value="Chromosome 9"/>
</dbReference>
<dbReference type="GO" id="GO:0005886">
    <property type="term" value="C:plasma membrane"/>
    <property type="evidence" value="ECO:0007669"/>
    <property type="project" value="UniProtKB-SubCell"/>
</dbReference>
<dbReference type="EMBL" id="FO082270">
    <property type="protein sequence ID" value="CCO66887.1"/>
    <property type="molecule type" value="Genomic_DNA"/>
</dbReference>
<evidence type="ECO:0000256" key="4">
    <source>
        <dbReference type="ARBA" id="ARBA00022989"/>
    </source>
</evidence>
<dbReference type="PANTHER" id="PTHR12677:SF59">
    <property type="entry name" value="GOLGI APPARATUS MEMBRANE PROTEIN TVP38-RELATED"/>
    <property type="match status" value="1"/>
</dbReference>
<keyword evidence="2" id="KW-1003">Cell membrane</keyword>
<name>K8F4D4_9CHLO</name>
<evidence type="ECO:0000256" key="5">
    <source>
        <dbReference type="ARBA" id="ARBA00023136"/>
    </source>
</evidence>
<dbReference type="InterPro" id="IPR015414">
    <property type="entry name" value="TMEM64"/>
</dbReference>
<protein>
    <recommendedName>
        <fullName evidence="8">VTT domain-containing protein</fullName>
    </recommendedName>
</protein>
<organism evidence="9 10">
    <name type="scientific">Bathycoccus prasinos</name>
    <dbReference type="NCBI Taxonomy" id="41875"/>
    <lineage>
        <taxon>Eukaryota</taxon>
        <taxon>Viridiplantae</taxon>
        <taxon>Chlorophyta</taxon>
        <taxon>Mamiellophyceae</taxon>
        <taxon>Mamiellales</taxon>
        <taxon>Bathycoccaceae</taxon>
        <taxon>Bathycoccus</taxon>
    </lineage>
</organism>
<keyword evidence="4 7" id="KW-1133">Transmembrane helix</keyword>
<feature type="transmembrane region" description="Helical" evidence="7">
    <location>
        <begin position="23"/>
        <end position="42"/>
    </location>
</feature>
<evidence type="ECO:0000256" key="7">
    <source>
        <dbReference type="SAM" id="Phobius"/>
    </source>
</evidence>
<feature type="transmembrane region" description="Helical" evidence="7">
    <location>
        <begin position="214"/>
        <end position="235"/>
    </location>
</feature>
<evidence type="ECO:0000259" key="8">
    <source>
        <dbReference type="Pfam" id="PF09335"/>
    </source>
</evidence>
<dbReference type="AlphaFoldDB" id="K8F4D4"/>
<feature type="transmembrane region" description="Helical" evidence="7">
    <location>
        <begin position="149"/>
        <end position="169"/>
    </location>
</feature>
<dbReference type="OrthoDB" id="166803at2759"/>
<evidence type="ECO:0000313" key="9">
    <source>
        <dbReference type="EMBL" id="CCO66887.1"/>
    </source>
</evidence>
<feature type="transmembrane region" description="Helical" evidence="7">
    <location>
        <begin position="62"/>
        <end position="81"/>
    </location>
</feature>
<feature type="region of interest" description="Disordered" evidence="6">
    <location>
        <begin position="322"/>
        <end position="345"/>
    </location>
</feature>
<feature type="transmembrane region" description="Helical" evidence="7">
    <location>
        <begin position="87"/>
        <end position="116"/>
    </location>
</feature>
<evidence type="ECO:0000313" key="10">
    <source>
        <dbReference type="Proteomes" id="UP000198341"/>
    </source>
</evidence>
<keyword evidence="5 7" id="KW-0472">Membrane</keyword>
<proteinExistence type="predicted"/>
<feature type="transmembrane region" description="Helical" evidence="7">
    <location>
        <begin position="175"/>
        <end position="194"/>
    </location>
</feature>
<evidence type="ECO:0000256" key="3">
    <source>
        <dbReference type="ARBA" id="ARBA00022692"/>
    </source>
</evidence>
<keyword evidence="3 7" id="KW-0812">Transmembrane</keyword>
<gene>
    <name evidence="9" type="ORF">Bathy09g01980</name>
</gene>
<sequence length="345" mass="36903">MTNNVLLDGSLSERRKSKIPIELWVRGIALLGVLLIAVLLVMHGSRNLSLKDDVIPKISNPVNFFIFNAVVTSFAVIPGAASATCVAAGVIFGAGFGTILIVLSAGTGGVISFFIARYAARPLIEKLFITEGGRFQILDQAVVRDSRQIVLLLRLSPFSPYTVMSYLLGLTAVPFWPYCWCTYAGIVPASFVYVYLGVTGRKAANGSKASHVELLFYVFGLVVTVLVTQRIVAIYNEVLGAKVGGVDIGPQCFSTARPGGIPEEGEEIEMAEKSIGDEFASELDRMKEMENGEMSNGDVLLAPLSPTRKGSAPVAVILGRGDSTSLRSSGFHPKGGDARARKNVE</sequence>
<dbReference type="KEGG" id="bpg:Bathy09g01980"/>
<dbReference type="Pfam" id="PF09335">
    <property type="entry name" value="VTT_dom"/>
    <property type="match status" value="1"/>
</dbReference>
<evidence type="ECO:0000256" key="6">
    <source>
        <dbReference type="SAM" id="MobiDB-lite"/>
    </source>
</evidence>
<feature type="domain" description="VTT" evidence="8">
    <location>
        <begin position="82"/>
        <end position="197"/>
    </location>
</feature>
<feature type="compositionally biased region" description="Basic and acidic residues" evidence="6">
    <location>
        <begin position="334"/>
        <end position="345"/>
    </location>
</feature>
<dbReference type="RefSeq" id="XP_007511327.1">
    <property type="nucleotide sequence ID" value="XM_007511265.1"/>
</dbReference>
<dbReference type="GeneID" id="19013705"/>
<comment type="subcellular location">
    <subcellularLocation>
        <location evidence="1">Cell membrane</location>
        <topology evidence="1">Multi-pass membrane protein</topology>
    </subcellularLocation>
</comment>
<keyword evidence="10" id="KW-1185">Reference proteome</keyword>
<dbReference type="PANTHER" id="PTHR12677">
    <property type="entry name" value="GOLGI APPARATUS MEMBRANE PROTEIN TVP38-RELATED"/>
    <property type="match status" value="1"/>
</dbReference>
<accession>K8F4D4</accession>
<reference evidence="9 10" key="1">
    <citation type="submission" date="2011-10" db="EMBL/GenBank/DDBJ databases">
        <authorList>
            <person name="Genoscope - CEA"/>
        </authorList>
    </citation>
    <scope>NUCLEOTIDE SEQUENCE [LARGE SCALE GENOMIC DNA]</scope>
    <source>
        <strain evidence="9 10">RCC 1105</strain>
    </source>
</reference>